<reference evidence="2" key="1">
    <citation type="journal article" date="2008" name="Nat. Genet.">
        <title>The Pristionchus pacificus genome provides a unique perspective on nematode lifestyle and parasitism.</title>
        <authorList>
            <person name="Dieterich C."/>
            <person name="Clifton S.W."/>
            <person name="Schuster L.N."/>
            <person name="Chinwalla A."/>
            <person name="Delehaunty K."/>
            <person name="Dinkelacker I."/>
            <person name="Fulton L."/>
            <person name="Fulton R."/>
            <person name="Godfrey J."/>
            <person name="Minx P."/>
            <person name="Mitreva M."/>
            <person name="Roeseler W."/>
            <person name="Tian H."/>
            <person name="Witte H."/>
            <person name="Yang S.P."/>
            <person name="Wilson R.K."/>
            <person name="Sommer R.J."/>
        </authorList>
    </citation>
    <scope>NUCLEOTIDE SEQUENCE [LARGE SCALE GENOMIC DNA]</scope>
    <source>
        <strain evidence="2">PS312</strain>
    </source>
</reference>
<dbReference type="InterPro" id="IPR052961">
    <property type="entry name" value="Oxido-Kinase-like_Enzymes"/>
</dbReference>
<organism evidence="1 2">
    <name type="scientific">Pristionchus pacificus</name>
    <name type="common">Parasitic nematode worm</name>
    <dbReference type="NCBI Taxonomy" id="54126"/>
    <lineage>
        <taxon>Eukaryota</taxon>
        <taxon>Metazoa</taxon>
        <taxon>Ecdysozoa</taxon>
        <taxon>Nematoda</taxon>
        <taxon>Chromadorea</taxon>
        <taxon>Rhabditida</taxon>
        <taxon>Rhabditina</taxon>
        <taxon>Diplogasteromorpha</taxon>
        <taxon>Diplogasteroidea</taxon>
        <taxon>Neodiplogasteridae</taxon>
        <taxon>Pristionchus</taxon>
    </lineage>
</organism>
<name>A0A2A6D310_PRIPA</name>
<dbReference type="InterPro" id="IPR012877">
    <property type="entry name" value="Dhs-27"/>
</dbReference>
<sequence length="406" mass="45809">MPAQILPADSILETAVTWGEFEKHIRSALKTDAKLGSSKSVVNIGDGAGLASFCALITCDWICADKDEELPKKVILKIPSVLPMRRMSEAVPKEERVFDSEEGWSYMAQQINKAHNIEIAAYHFFGQFSHLALPKMFYAFRSEKGSEYHGQLCMEFVENTTMMSYTEAHPLKQLKQIARALGKLQAASLNEEPTSPEFNDDIFGDFASIIPKESYCAAFKPLLQFDSSPRMVKAIEDIEKILPDYYGSTLPATIHKQMNYRPVLISGDLAAFIDWQCTRHGVAVEDLLRIQLFGQLPQERRDSRKGLLAEMYNSMLADLDDASAVPYTLEEMDELYDLLMPHCGLYAAFLMPNMMKANLAMPGISDEEREKFRTVQMDKVLGILEDIVAYDDLNKKSAHKLTFITD</sequence>
<accession>A0A8R1YSG2</accession>
<proteinExistence type="predicted"/>
<protein>
    <submittedName>
        <fullName evidence="1">Uncharacterized protein</fullName>
    </submittedName>
</protein>
<reference evidence="1" key="2">
    <citation type="submission" date="2022-06" db="UniProtKB">
        <authorList>
            <consortium name="EnsemblMetazoa"/>
        </authorList>
    </citation>
    <scope>IDENTIFICATION</scope>
    <source>
        <strain evidence="1">PS312</strain>
    </source>
</reference>
<dbReference type="Pfam" id="PF07914">
    <property type="entry name" value="DUF1679"/>
    <property type="match status" value="1"/>
</dbReference>
<evidence type="ECO:0000313" key="2">
    <source>
        <dbReference type="Proteomes" id="UP000005239"/>
    </source>
</evidence>
<dbReference type="PANTHER" id="PTHR23020:SF8">
    <property type="entry name" value="CHK KINASE-LIKE DOMAIN-CONTAINING PROTEIN"/>
    <property type="match status" value="1"/>
</dbReference>
<dbReference type="EnsemblMetazoa" id="PPA34364.1">
    <property type="protein sequence ID" value="PPA34364.1"/>
    <property type="gene ID" value="WBGene00272733"/>
</dbReference>
<gene>
    <name evidence="1" type="primary">WBGene00272733</name>
</gene>
<keyword evidence="2" id="KW-1185">Reference proteome</keyword>
<dbReference type="OrthoDB" id="5915577at2759"/>
<dbReference type="PANTHER" id="PTHR23020">
    <property type="entry name" value="UNCHARACTERIZED NUCLEAR HORMONE RECEPTOR-RELATED"/>
    <property type="match status" value="1"/>
</dbReference>
<dbReference type="InterPro" id="IPR011009">
    <property type="entry name" value="Kinase-like_dom_sf"/>
</dbReference>
<dbReference type="Proteomes" id="UP000005239">
    <property type="component" value="Unassembled WGS sequence"/>
</dbReference>
<evidence type="ECO:0000313" key="1">
    <source>
        <dbReference type="EnsemblMetazoa" id="PPA34364.1"/>
    </source>
</evidence>
<dbReference type="SUPFAM" id="SSF56112">
    <property type="entry name" value="Protein kinase-like (PK-like)"/>
    <property type="match status" value="1"/>
</dbReference>
<accession>A0A2A6D310</accession>
<dbReference type="AlphaFoldDB" id="A0A2A6D310"/>